<dbReference type="InterPro" id="IPR029033">
    <property type="entry name" value="His_PPase_superfam"/>
</dbReference>
<proteinExistence type="predicted"/>
<organism evidence="1 2">
    <name type="scientific">[Torrubiella] hemipterigena</name>
    <dbReference type="NCBI Taxonomy" id="1531966"/>
    <lineage>
        <taxon>Eukaryota</taxon>
        <taxon>Fungi</taxon>
        <taxon>Dikarya</taxon>
        <taxon>Ascomycota</taxon>
        <taxon>Pezizomycotina</taxon>
        <taxon>Sordariomycetes</taxon>
        <taxon>Hypocreomycetidae</taxon>
        <taxon>Hypocreales</taxon>
        <taxon>Clavicipitaceae</taxon>
        <taxon>Clavicipitaceae incertae sedis</taxon>
        <taxon>'Torrubiella' clade</taxon>
    </lineage>
</organism>
<dbReference type="PANTHER" id="PTHR48100:SF1">
    <property type="entry name" value="HISTIDINE PHOSPHATASE FAMILY PROTEIN-RELATED"/>
    <property type="match status" value="1"/>
</dbReference>
<dbReference type="HOGENOM" id="CLU_039184_0_1_1"/>
<dbReference type="OrthoDB" id="496981at2759"/>
<dbReference type="SMART" id="SM00855">
    <property type="entry name" value="PGAM"/>
    <property type="match status" value="1"/>
</dbReference>
<dbReference type="AlphaFoldDB" id="A0A0A1TBI5"/>
<dbReference type="InterPro" id="IPR050275">
    <property type="entry name" value="PGM_Phosphatase"/>
</dbReference>
<gene>
    <name evidence="1" type="ORF">VHEMI02773</name>
</gene>
<sequence length="294" mass="33623">MSSNKWKFSLEPGYFQDLAALAAASPTKITTQPALALIDREYPTPEGAAVSKDEKPWVRFAAHVHELNRTAPANVHYKILYLTRHGFGYHNQKHAEMGDEAWDNYWSLLDGDDKTTWFDAFLTPEGIEQAKDLNSKWNTFIDADGAPLPQSLYSSPMARCLQTSTYVFKPLMTAHNLPFHPTIKEKLRERWTLHTCDKRRTKSWIQENWPDFPIEDGFEEVDQLGQQKAEETDAEHNARKQLALEDLFEHDKNEIVSWTIHSYAMRAVIEACGAEAFNVREATSIAVLVKGEKL</sequence>
<accession>A0A0A1TBI5</accession>
<evidence type="ECO:0000313" key="1">
    <source>
        <dbReference type="EMBL" id="CEJ82724.1"/>
    </source>
</evidence>
<dbReference type="Pfam" id="PF00300">
    <property type="entry name" value="His_Phos_1"/>
    <property type="match status" value="1"/>
</dbReference>
<dbReference type="Proteomes" id="UP000039046">
    <property type="component" value="Unassembled WGS sequence"/>
</dbReference>
<dbReference type="SUPFAM" id="SSF53254">
    <property type="entry name" value="Phosphoglycerate mutase-like"/>
    <property type="match status" value="1"/>
</dbReference>
<dbReference type="GO" id="GO:0016791">
    <property type="term" value="F:phosphatase activity"/>
    <property type="evidence" value="ECO:0007669"/>
    <property type="project" value="TreeGrafter"/>
</dbReference>
<dbReference type="GO" id="GO:0005737">
    <property type="term" value="C:cytoplasm"/>
    <property type="evidence" value="ECO:0007669"/>
    <property type="project" value="TreeGrafter"/>
</dbReference>
<dbReference type="InterPro" id="IPR013078">
    <property type="entry name" value="His_Pase_superF_clade-1"/>
</dbReference>
<evidence type="ECO:0000313" key="2">
    <source>
        <dbReference type="Proteomes" id="UP000039046"/>
    </source>
</evidence>
<evidence type="ECO:0008006" key="3">
    <source>
        <dbReference type="Google" id="ProtNLM"/>
    </source>
</evidence>
<protein>
    <recommendedName>
        <fullName evidence="3">Phosphoglycerate mutase</fullName>
    </recommendedName>
</protein>
<dbReference type="Gene3D" id="3.40.50.1240">
    <property type="entry name" value="Phosphoglycerate mutase-like"/>
    <property type="match status" value="1"/>
</dbReference>
<dbReference type="EMBL" id="CDHN01000001">
    <property type="protein sequence ID" value="CEJ82724.1"/>
    <property type="molecule type" value="Genomic_DNA"/>
</dbReference>
<reference evidence="1 2" key="1">
    <citation type="journal article" date="2015" name="Genome Announc.">
        <title>Draft Genome Sequence and Gene Annotation of the Entomopathogenic Fungus Verticillium hemipterigenum.</title>
        <authorList>
            <person name="Horn F."/>
            <person name="Habel A."/>
            <person name="Scharf D.H."/>
            <person name="Dworschak J."/>
            <person name="Brakhage A.A."/>
            <person name="Guthke R."/>
            <person name="Hertweck C."/>
            <person name="Linde J."/>
        </authorList>
    </citation>
    <scope>NUCLEOTIDE SEQUENCE [LARGE SCALE GENOMIC DNA]</scope>
</reference>
<keyword evidence="2" id="KW-1185">Reference proteome</keyword>
<name>A0A0A1TBI5_9HYPO</name>
<dbReference type="PANTHER" id="PTHR48100">
    <property type="entry name" value="BROAD-SPECIFICITY PHOSPHATASE YOR283W-RELATED"/>
    <property type="match status" value="1"/>
</dbReference>
<dbReference type="CDD" id="cd07067">
    <property type="entry name" value="HP_PGM_like"/>
    <property type="match status" value="1"/>
</dbReference>